<dbReference type="AlphaFoldDB" id="A0A1G7M322"/>
<dbReference type="SUPFAM" id="SSF50129">
    <property type="entry name" value="GroES-like"/>
    <property type="match status" value="1"/>
</dbReference>
<keyword evidence="3" id="KW-1185">Reference proteome</keyword>
<dbReference type="SMART" id="SM00829">
    <property type="entry name" value="PKS_ER"/>
    <property type="match status" value="1"/>
</dbReference>
<dbReference type="InterPro" id="IPR020843">
    <property type="entry name" value="ER"/>
</dbReference>
<dbReference type="Gene3D" id="3.90.180.10">
    <property type="entry name" value="Medium-chain alcohol dehydrogenases, catalytic domain"/>
    <property type="match status" value="1"/>
</dbReference>
<sequence>MKAIQLEQFGIDHLKLVDIPTPHIGENGVLVKTSAVSLQYLDLIMVEGNVMPNLKFPHIPVSEGMGVVEQVGKNVTRWKKGDRVLIPFIPKWESGEITTYKNQERTGMQLSGTLAEFSIQPENTLVFAPKNLSDEESASLSVAGLTAWANLVSQANIKAGQTILVQGSGGVSLFALKIAKIFGLKVIATTGSKEKEAKLKALGADEVINYNEIKEWSNEVKRLNGGIGVDITLDVAGSETIEQSILSCKENAFIGLVGFMSGSKITIDIFPLIMNYIRLQGYSVGNAQELTELVNAIEKNNLKPVVDSVFTVEKTKDAFLKLKSGKAFGKIIIKF</sequence>
<dbReference type="InterPro" id="IPR036291">
    <property type="entry name" value="NAD(P)-bd_dom_sf"/>
</dbReference>
<dbReference type="EMBL" id="FNBD01000028">
    <property type="protein sequence ID" value="SDF56063.1"/>
    <property type="molecule type" value="Genomic_DNA"/>
</dbReference>
<dbReference type="Gene3D" id="3.40.50.720">
    <property type="entry name" value="NAD(P)-binding Rossmann-like Domain"/>
    <property type="match status" value="1"/>
</dbReference>
<reference evidence="3" key="1">
    <citation type="submission" date="2016-10" db="EMBL/GenBank/DDBJ databases">
        <authorList>
            <person name="Varghese N."/>
            <person name="Submissions S."/>
        </authorList>
    </citation>
    <scope>NUCLEOTIDE SEQUENCE [LARGE SCALE GENOMIC DNA]</scope>
    <source>
        <strain evidence="3">DSM 24729</strain>
    </source>
</reference>
<feature type="domain" description="Enoyl reductase (ER)" evidence="1">
    <location>
        <begin position="10"/>
        <end position="333"/>
    </location>
</feature>
<evidence type="ECO:0000313" key="3">
    <source>
        <dbReference type="Proteomes" id="UP000182114"/>
    </source>
</evidence>
<dbReference type="InterPro" id="IPR052711">
    <property type="entry name" value="Zinc_ADH-like"/>
</dbReference>
<dbReference type="SUPFAM" id="SSF51735">
    <property type="entry name" value="NAD(P)-binding Rossmann-fold domains"/>
    <property type="match status" value="1"/>
</dbReference>
<name>A0A1G7M322_9FLAO</name>
<dbReference type="GO" id="GO:0016491">
    <property type="term" value="F:oxidoreductase activity"/>
    <property type="evidence" value="ECO:0007669"/>
    <property type="project" value="InterPro"/>
</dbReference>
<dbReference type="RefSeq" id="WP_074539593.1">
    <property type="nucleotide sequence ID" value="NZ_FNBD01000028.1"/>
</dbReference>
<dbReference type="InterPro" id="IPR013149">
    <property type="entry name" value="ADH-like_C"/>
</dbReference>
<evidence type="ECO:0000259" key="1">
    <source>
        <dbReference type="SMART" id="SM00829"/>
    </source>
</evidence>
<evidence type="ECO:0000313" key="2">
    <source>
        <dbReference type="EMBL" id="SDF56063.1"/>
    </source>
</evidence>
<dbReference type="InterPro" id="IPR011032">
    <property type="entry name" value="GroES-like_sf"/>
</dbReference>
<dbReference type="PANTHER" id="PTHR45033:SF2">
    <property type="entry name" value="ZINC-TYPE ALCOHOL DEHYDROGENASE-LIKE PROTEIN C1773.06C"/>
    <property type="match status" value="1"/>
</dbReference>
<dbReference type="CDD" id="cd08276">
    <property type="entry name" value="MDR7"/>
    <property type="match status" value="1"/>
</dbReference>
<protein>
    <submittedName>
        <fullName evidence="2">NADPH:quinone reductase</fullName>
    </submittedName>
</protein>
<dbReference type="Pfam" id="PF08240">
    <property type="entry name" value="ADH_N"/>
    <property type="match status" value="1"/>
</dbReference>
<accession>A0A1G7M322</accession>
<gene>
    <name evidence="2" type="ORF">SAMN04487992_1283</name>
</gene>
<dbReference type="Proteomes" id="UP000182114">
    <property type="component" value="Unassembled WGS sequence"/>
</dbReference>
<dbReference type="InterPro" id="IPR013154">
    <property type="entry name" value="ADH-like_N"/>
</dbReference>
<proteinExistence type="predicted"/>
<organism evidence="2 3">
    <name type="scientific">Cellulophaga baltica</name>
    <dbReference type="NCBI Taxonomy" id="76594"/>
    <lineage>
        <taxon>Bacteria</taxon>
        <taxon>Pseudomonadati</taxon>
        <taxon>Bacteroidota</taxon>
        <taxon>Flavobacteriia</taxon>
        <taxon>Flavobacteriales</taxon>
        <taxon>Flavobacteriaceae</taxon>
        <taxon>Cellulophaga</taxon>
    </lineage>
</organism>
<dbReference type="PANTHER" id="PTHR45033">
    <property type="match status" value="1"/>
</dbReference>
<dbReference type="Pfam" id="PF00107">
    <property type="entry name" value="ADH_zinc_N"/>
    <property type="match status" value="1"/>
</dbReference>